<dbReference type="AlphaFoldDB" id="A0A7X6CZ72"/>
<dbReference type="GO" id="GO:0032259">
    <property type="term" value="P:methylation"/>
    <property type="evidence" value="ECO:0007669"/>
    <property type="project" value="UniProtKB-KW"/>
</dbReference>
<evidence type="ECO:0000313" key="2">
    <source>
        <dbReference type="EMBL" id="NJQ05149.1"/>
    </source>
</evidence>
<accession>A0A7X6CZ72</accession>
<keyword evidence="2" id="KW-0489">Methyltransferase</keyword>
<organism evidence="2 3">
    <name type="scientific">Streptomyces lonarensis</name>
    <dbReference type="NCBI Taxonomy" id="700599"/>
    <lineage>
        <taxon>Bacteria</taxon>
        <taxon>Bacillati</taxon>
        <taxon>Actinomycetota</taxon>
        <taxon>Actinomycetes</taxon>
        <taxon>Kitasatosporales</taxon>
        <taxon>Streptomycetaceae</taxon>
        <taxon>Streptomyces</taxon>
    </lineage>
</organism>
<dbReference type="PANTHER" id="PTHR43667">
    <property type="entry name" value="CYCLOPROPANE-FATTY-ACYL-PHOSPHOLIPID SYNTHASE"/>
    <property type="match status" value="1"/>
</dbReference>
<dbReference type="EMBL" id="JAAVJD010000027">
    <property type="protein sequence ID" value="NJQ05149.1"/>
    <property type="molecule type" value="Genomic_DNA"/>
</dbReference>
<feature type="region of interest" description="Disordered" evidence="1">
    <location>
        <begin position="1"/>
        <end position="38"/>
    </location>
</feature>
<dbReference type="GO" id="GO:0008168">
    <property type="term" value="F:methyltransferase activity"/>
    <property type="evidence" value="ECO:0007669"/>
    <property type="project" value="UniProtKB-KW"/>
</dbReference>
<dbReference type="Gene3D" id="3.40.50.150">
    <property type="entry name" value="Vaccinia Virus protein VP39"/>
    <property type="match status" value="1"/>
</dbReference>
<sequence length="467" mass="51609">MTSPRTPAAPAQPERTPHPATDAPQHHLRTAPAADDSRTPAQIRAAVDPVRWPGVAQVPTCSRAQRAVARRILEAALRRLPLHTRFPDGRRLGTGGPVLEIRDPDAFLRRVGTSGTIGFGESYMAGEWDAPDLVAVLTVIADHAATLVPGPLQRLRRLWAPGQPASGRNTPAASRENIGRHYDLSNDLFGLFLDETLSYSSAVFRGFPAEWSLLTAAQHRKIDRVLDLAKVTEGTRVLEIGTGWGELSLRAARRGAHVVSVTLSVEQAQLARERVREAGLSDRVEIRVEDYRSVSGTYDAVVSVEMIEAVGAEFWGTYFATLDRLTAPGGRVALQAITMPHDRLLASRRTYTWIQKYIFPGGLLPSTEVVRRLTSEHTRLDVARADRYGPHYAETLRLWRERFTERAADVDALGFDETFRRMWILYLAYSEAGFRSGYLDVQQFLLAPRPDSAGGPPAATRPEDGSQ</sequence>
<name>A0A7X6CZ72_9ACTN</name>
<comment type="caution">
    <text evidence="2">The sequence shown here is derived from an EMBL/GenBank/DDBJ whole genome shotgun (WGS) entry which is preliminary data.</text>
</comment>
<dbReference type="InterPro" id="IPR029063">
    <property type="entry name" value="SAM-dependent_MTases_sf"/>
</dbReference>
<gene>
    <name evidence="2" type="ORF">HCN56_06065</name>
</gene>
<evidence type="ECO:0000313" key="3">
    <source>
        <dbReference type="Proteomes" id="UP000578686"/>
    </source>
</evidence>
<proteinExistence type="predicted"/>
<dbReference type="PANTHER" id="PTHR43667:SF2">
    <property type="entry name" value="FATTY ACID C-METHYL TRANSFERASE"/>
    <property type="match status" value="1"/>
</dbReference>
<dbReference type="SUPFAM" id="SSF53335">
    <property type="entry name" value="S-adenosyl-L-methionine-dependent methyltransferases"/>
    <property type="match status" value="1"/>
</dbReference>
<dbReference type="InterPro" id="IPR050723">
    <property type="entry name" value="CFA/CMAS"/>
</dbReference>
<reference evidence="2 3" key="1">
    <citation type="submission" date="2020-03" db="EMBL/GenBank/DDBJ databases">
        <title>Draft genome of Streptomyces sp. ventii, isolated from the Axial Seamount in the Pacific Ocean, and resequencing of the two type strains Streptomyces lonarensis strain NCL 716 and Streptomyces bohaiensis strain 11A07.</title>
        <authorList>
            <person name="Loughran R.M."/>
            <person name="Pfannmuller K.M."/>
            <person name="Wasson B.J."/>
            <person name="Deadmond M.C."/>
            <person name="Paddock B.E."/>
            <person name="Koyack M.J."/>
            <person name="Gallegos D.A."/>
            <person name="Mitchell E.A."/>
            <person name="Ushijima B."/>
            <person name="Saw J.H."/>
            <person name="Mcphail K.L."/>
            <person name="Videau P."/>
        </authorList>
    </citation>
    <scope>NUCLEOTIDE SEQUENCE [LARGE SCALE GENOMIC DNA]</scope>
    <source>
        <strain evidence="2 3">NCL716</strain>
    </source>
</reference>
<evidence type="ECO:0000256" key="1">
    <source>
        <dbReference type="SAM" id="MobiDB-lite"/>
    </source>
</evidence>
<dbReference type="Pfam" id="PF02353">
    <property type="entry name" value="CMAS"/>
    <property type="match status" value="1"/>
</dbReference>
<protein>
    <submittedName>
        <fullName evidence="2">Class I SAM-dependent methyltransferase</fullName>
    </submittedName>
</protein>
<dbReference type="CDD" id="cd02440">
    <property type="entry name" value="AdoMet_MTases"/>
    <property type="match status" value="1"/>
</dbReference>
<keyword evidence="3" id="KW-1185">Reference proteome</keyword>
<dbReference type="Proteomes" id="UP000578686">
    <property type="component" value="Unassembled WGS sequence"/>
</dbReference>
<keyword evidence="2" id="KW-0808">Transferase</keyword>